<name>A0A0B1ZLX8_9SPHN</name>
<dbReference type="Gene3D" id="3.40.50.970">
    <property type="match status" value="2"/>
</dbReference>
<dbReference type="Pfam" id="PF02776">
    <property type="entry name" value="TPP_enzyme_N"/>
    <property type="match status" value="1"/>
</dbReference>
<evidence type="ECO:0000256" key="1">
    <source>
        <dbReference type="ARBA" id="ARBA00001946"/>
    </source>
</evidence>
<dbReference type="InterPro" id="IPR012000">
    <property type="entry name" value="Thiamin_PyroP_enz_cen_dom"/>
</dbReference>
<dbReference type="GO" id="GO:0030976">
    <property type="term" value="F:thiamine pyrophosphate binding"/>
    <property type="evidence" value="ECO:0007669"/>
    <property type="project" value="InterPro"/>
</dbReference>
<dbReference type="PANTHER" id="PTHR18968:SF166">
    <property type="entry name" value="2-HYDROXYACYL-COA LYASE 2"/>
    <property type="match status" value="1"/>
</dbReference>
<dbReference type="InterPro" id="IPR011766">
    <property type="entry name" value="TPP_enzyme_TPP-bd"/>
</dbReference>
<dbReference type="Pfam" id="PF02775">
    <property type="entry name" value="TPP_enzyme_C"/>
    <property type="match status" value="1"/>
</dbReference>
<evidence type="ECO:0000256" key="6">
    <source>
        <dbReference type="RuleBase" id="RU362132"/>
    </source>
</evidence>
<dbReference type="GO" id="GO:0000287">
    <property type="term" value="F:magnesium ion binding"/>
    <property type="evidence" value="ECO:0007669"/>
    <property type="project" value="InterPro"/>
</dbReference>
<gene>
    <name evidence="10" type="ORF">LK12_16075</name>
</gene>
<evidence type="ECO:0000259" key="8">
    <source>
        <dbReference type="Pfam" id="PF02775"/>
    </source>
</evidence>
<feature type="domain" description="Thiamine pyrophosphate enzyme central" evidence="7">
    <location>
        <begin position="185"/>
        <end position="313"/>
    </location>
</feature>
<keyword evidence="4" id="KW-0479">Metal-binding</keyword>
<dbReference type="PANTHER" id="PTHR18968">
    <property type="entry name" value="THIAMINE PYROPHOSPHATE ENZYMES"/>
    <property type="match status" value="1"/>
</dbReference>
<keyword evidence="11" id="KW-1185">Reference proteome</keyword>
<organism evidence="10 11">
    <name type="scientific">Novosphingobium malaysiense</name>
    <dbReference type="NCBI Taxonomy" id="1348853"/>
    <lineage>
        <taxon>Bacteria</taxon>
        <taxon>Pseudomonadati</taxon>
        <taxon>Pseudomonadota</taxon>
        <taxon>Alphaproteobacteria</taxon>
        <taxon>Sphingomonadales</taxon>
        <taxon>Sphingomonadaceae</taxon>
        <taxon>Novosphingobium</taxon>
    </lineage>
</organism>
<dbReference type="InterPro" id="IPR029035">
    <property type="entry name" value="DHS-like_NAD/FAD-binding_dom"/>
</dbReference>
<dbReference type="SUPFAM" id="SSF52467">
    <property type="entry name" value="DHS-like NAD/FAD-binding domain"/>
    <property type="match status" value="1"/>
</dbReference>
<dbReference type="Gene3D" id="3.40.50.1220">
    <property type="entry name" value="TPP-binding domain"/>
    <property type="match status" value="1"/>
</dbReference>
<dbReference type="Proteomes" id="UP000031057">
    <property type="component" value="Unassembled WGS sequence"/>
</dbReference>
<dbReference type="EMBL" id="JTDI01000005">
    <property type="protein sequence ID" value="KHK90183.1"/>
    <property type="molecule type" value="Genomic_DNA"/>
</dbReference>
<dbReference type="Pfam" id="PF00205">
    <property type="entry name" value="TPP_enzyme_M"/>
    <property type="match status" value="1"/>
</dbReference>
<dbReference type="GO" id="GO:0009097">
    <property type="term" value="P:isoleucine biosynthetic process"/>
    <property type="evidence" value="ECO:0007669"/>
    <property type="project" value="TreeGrafter"/>
</dbReference>
<dbReference type="GO" id="GO:0005948">
    <property type="term" value="C:acetolactate synthase complex"/>
    <property type="evidence" value="ECO:0007669"/>
    <property type="project" value="TreeGrafter"/>
</dbReference>
<evidence type="ECO:0000256" key="4">
    <source>
        <dbReference type="ARBA" id="ARBA00022723"/>
    </source>
</evidence>
<comment type="caution">
    <text evidence="10">The sequence shown here is derived from an EMBL/GenBank/DDBJ whole genome shotgun (WGS) entry which is preliminary data.</text>
</comment>
<protein>
    <recommendedName>
        <fullName evidence="12">Thiamine pyrophosphate-binding protein</fullName>
    </recommendedName>
</protein>
<dbReference type="InterPro" id="IPR045229">
    <property type="entry name" value="TPP_enz"/>
</dbReference>
<evidence type="ECO:0000259" key="7">
    <source>
        <dbReference type="Pfam" id="PF00205"/>
    </source>
</evidence>
<comment type="cofactor">
    <cofactor evidence="1">
        <name>Mg(2+)</name>
        <dbReference type="ChEBI" id="CHEBI:18420"/>
    </cofactor>
</comment>
<reference evidence="10 11" key="1">
    <citation type="submission" date="2014-10" db="EMBL/GenBank/DDBJ databases">
        <title>Genome sequence of Novosphingobium malaysiense MUSC 273(T).</title>
        <authorList>
            <person name="Lee L.-H."/>
        </authorList>
    </citation>
    <scope>NUCLEOTIDE SEQUENCE [LARGE SCALE GENOMIC DNA]</scope>
    <source>
        <strain evidence="10 11">MUSC 273</strain>
    </source>
</reference>
<dbReference type="AlphaFoldDB" id="A0A0B1ZLX8"/>
<accession>A0A0B1ZLX8</accession>
<dbReference type="GO" id="GO:0050660">
    <property type="term" value="F:flavin adenine dinucleotide binding"/>
    <property type="evidence" value="ECO:0007669"/>
    <property type="project" value="TreeGrafter"/>
</dbReference>
<dbReference type="GO" id="GO:0009099">
    <property type="term" value="P:L-valine biosynthetic process"/>
    <property type="evidence" value="ECO:0007669"/>
    <property type="project" value="TreeGrafter"/>
</dbReference>
<dbReference type="InterPro" id="IPR029061">
    <property type="entry name" value="THDP-binding"/>
</dbReference>
<dbReference type="InterPro" id="IPR000399">
    <property type="entry name" value="TPP-bd_CS"/>
</dbReference>
<keyword evidence="5 6" id="KW-0786">Thiamine pyrophosphate</keyword>
<evidence type="ECO:0008006" key="12">
    <source>
        <dbReference type="Google" id="ProtNLM"/>
    </source>
</evidence>
<feature type="domain" description="Thiamine pyrophosphate enzyme N-terminal TPP-binding" evidence="9">
    <location>
        <begin position="2"/>
        <end position="111"/>
    </location>
</feature>
<feature type="domain" description="Thiamine pyrophosphate enzyme TPP-binding" evidence="8">
    <location>
        <begin position="387"/>
        <end position="521"/>
    </location>
</feature>
<evidence type="ECO:0000256" key="3">
    <source>
        <dbReference type="ARBA" id="ARBA00007812"/>
    </source>
</evidence>
<evidence type="ECO:0000256" key="2">
    <source>
        <dbReference type="ARBA" id="ARBA00001964"/>
    </source>
</evidence>
<comment type="cofactor">
    <cofactor evidence="2">
        <name>thiamine diphosphate</name>
        <dbReference type="ChEBI" id="CHEBI:58937"/>
    </cofactor>
</comment>
<dbReference type="PROSITE" id="PS00187">
    <property type="entry name" value="TPP_ENZYMES"/>
    <property type="match status" value="1"/>
</dbReference>
<sequence length="551" mass="58067">MLARTLKARGITTVYHITGAPNIQLTRECEALGIELVGARHEIAAAGMAFAHARVTGKPAVCLAPAGPGAVNMIPTAVHAVAEETPIILLGGSSPLATRGTGSFQELDQVRLFEPAVKGTLQLTSPDEASALFDRALVMATEPRQGPVYLDLPGDVLNDALSGEVEVGPSPFKCMELAAPSAGQVDAVLDALAASERPVIVSGSGVIWSGASEAMEEFVSLCGVPFYTTPQGRGVVTEDHDMAILGARTMAFREADFALSLGTRSNFIIGHLTPPRWAAGLTVAMVNLDSEELAKTAPAIPIQCDVKVTLDALVARIRERGFDGSRFAPWIAHLREKDATAKAKMEAMACNDAQPIHPLRLMCEIEKVLAKDAILIEDGHDTLGFCRHSLKSHRPGHRINPGTMGNVGLGVPFAIGAKAAKPDCQVVVVSGDSAFGWNGLEIDTACRHNLPFVCVIVNNAGITARPNDPSAMMPGQDLGTPDYQMVATAFGGYGERVSRVDDIAPALQRAIDSEKPAIVNVIVDPYCASATHLGFAGVMSASYATGKETRE</sequence>
<dbReference type="CDD" id="cd02004">
    <property type="entry name" value="TPP_BZL_OCoD_HPCL"/>
    <property type="match status" value="1"/>
</dbReference>
<comment type="similarity">
    <text evidence="3 6">Belongs to the TPP enzyme family.</text>
</comment>
<dbReference type="InterPro" id="IPR012001">
    <property type="entry name" value="Thiamin_PyroP_enz_TPP-bd_dom"/>
</dbReference>
<dbReference type="GO" id="GO:0003984">
    <property type="term" value="F:acetolactate synthase activity"/>
    <property type="evidence" value="ECO:0007669"/>
    <property type="project" value="TreeGrafter"/>
</dbReference>
<evidence type="ECO:0000256" key="5">
    <source>
        <dbReference type="ARBA" id="ARBA00023052"/>
    </source>
</evidence>
<evidence type="ECO:0000313" key="10">
    <source>
        <dbReference type="EMBL" id="KHK90183.1"/>
    </source>
</evidence>
<dbReference type="STRING" id="1348853.LK12_16075"/>
<dbReference type="CDD" id="cd07035">
    <property type="entry name" value="TPP_PYR_POX_like"/>
    <property type="match status" value="1"/>
</dbReference>
<dbReference type="SUPFAM" id="SSF52518">
    <property type="entry name" value="Thiamin diphosphate-binding fold (THDP-binding)"/>
    <property type="match status" value="2"/>
</dbReference>
<evidence type="ECO:0000313" key="11">
    <source>
        <dbReference type="Proteomes" id="UP000031057"/>
    </source>
</evidence>
<proteinExistence type="inferred from homology"/>
<evidence type="ECO:0000259" key="9">
    <source>
        <dbReference type="Pfam" id="PF02776"/>
    </source>
</evidence>